<dbReference type="EMBL" id="PVTJ01000012">
    <property type="protein sequence ID" value="PRY55729.1"/>
    <property type="molecule type" value="Genomic_DNA"/>
</dbReference>
<evidence type="ECO:0000313" key="1">
    <source>
        <dbReference type="EMBL" id="PRY55729.1"/>
    </source>
</evidence>
<dbReference type="AlphaFoldDB" id="A0A2T0UCT1"/>
<accession>A0A2T0UCT1</accession>
<reference evidence="1 2" key="1">
    <citation type="submission" date="2018-03" db="EMBL/GenBank/DDBJ databases">
        <title>Genomic Encyclopedia of Type Strains, Phase III (KMG-III): the genomes of soil and plant-associated and newly described type strains.</title>
        <authorList>
            <person name="Whitman W."/>
        </authorList>
    </citation>
    <scope>NUCLEOTIDE SEQUENCE [LARGE SCALE GENOMIC DNA]</scope>
    <source>
        <strain evidence="1 2">CGMCC 4.7067</strain>
    </source>
</reference>
<comment type="caution">
    <text evidence="1">The sequence shown here is derived from an EMBL/GenBank/DDBJ whole genome shotgun (WGS) entry which is preliminary data.</text>
</comment>
<protein>
    <submittedName>
        <fullName evidence="1">Uncharacterized protein</fullName>
    </submittedName>
</protein>
<gene>
    <name evidence="1" type="ORF">B0I28_11242</name>
</gene>
<dbReference type="Proteomes" id="UP000238176">
    <property type="component" value="Unassembled WGS sequence"/>
</dbReference>
<keyword evidence="2" id="KW-1185">Reference proteome</keyword>
<sequence length="119" mass="12943">MPAQQSAEREGVPAVGDRVEVRGSRWMVADVIASGADTIVEVNSLADDAFGEQLRLVWELEPGRRVLPSSGLPEVTRDGFDKPAQLAAFLDAMRWSALTSADTRNLQAPFRSGADIKLY</sequence>
<organism evidence="1 2">
    <name type="scientific">Glycomyces artemisiae</name>
    <dbReference type="NCBI Taxonomy" id="1076443"/>
    <lineage>
        <taxon>Bacteria</taxon>
        <taxon>Bacillati</taxon>
        <taxon>Actinomycetota</taxon>
        <taxon>Actinomycetes</taxon>
        <taxon>Glycomycetales</taxon>
        <taxon>Glycomycetaceae</taxon>
        <taxon>Glycomyces</taxon>
    </lineage>
</organism>
<evidence type="ECO:0000313" key="2">
    <source>
        <dbReference type="Proteomes" id="UP000238176"/>
    </source>
</evidence>
<proteinExistence type="predicted"/>
<name>A0A2T0UCT1_9ACTN</name>